<feature type="region of interest" description="Disordered" evidence="1">
    <location>
        <begin position="1"/>
        <end position="38"/>
    </location>
</feature>
<reference evidence="2" key="1">
    <citation type="journal article" date="2020" name="Stud. Mycol.">
        <title>101 Dothideomycetes genomes: a test case for predicting lifestyles and emergence of pathogens.</title>
        <authorList>
            <person name="Haridas S."/>
            <person name="Albert R."/>
            <person name="Binder M."/>
            <person name="Bloem J."/>
            <person name="Labutti K."/>
            <person name="Salamov A."/>
            <person name="Andreopoulos B."/>
            <person name="Baker S."/>
            <person name="Barry K."/>
            <person name="Bills G."/>
            <person name="Bluhm B."/>
            <person name="Cannon C."/>
            <person name="Castanera R."/>
            <person name="Culley D."/>
            <person name="Daum C."/>
            <person name="Ezra D."/>
            <person name="Gonzalez J."/>
            <person name="Henrissat B."/>
            <person name="Kuo A."/>
            <person name="Liang C."/>
            <person name="Lipzen A."/>
            <person name="Lutzoni F."/>
            <person name="Magnuson J."/>
            <person name="Mondo S."/>
            <person name="Nolan M."/>
            <person name="Ohm R."/>
            <person name="Pangilinan J."/>
            <person name="Park H.-J."/>
            <person name="Ramirez L."/>
            <person name="Alfaro M."/>
            <person name="Sun H."/>
            <person name="Tritt A."/>
            <person name="Yoshinaga Y."/>
            <person name="Zwiers L.-H."/>
            <person name="Turgeon B."/>
            <person name="Goodwin S."/>
            <person name="Spatafora J."/>
            <person name="Crous P."/>
            <person name="Grigoriev I."/>
        </authorList>
    </citation>
    <scope>NUCLEOTIDE SEQUENCE</scope>
    <source>
        <strain evidence="2">CBS 627.86</strain>
    </source>
</reference>
<evidence type="ECO:0000313" key="3">
    <source>
        <dbReference type="Proteomes" id="UP000799770"/>
    </source>
</evidence>
<name>A0A6A5YXL7_9PLEO</name>
<evidence type="ECO:0000256" key="1">
    <source>
        <dbReference type="SAM" id="MobiDB-lite"/>
    </source>
</evidence>
<dbReference type="AlphaFoldDB" id="A0A6A5YXL7"/>
<gene>
    <name evidence="2" type="ORF">BDV96DRAFT_690720</name>
</gene>
<evidence type="ECO:0000313" key="2">
    <source>
        <dbReference type="EMBL" id="KAF2110848.1"/>
    </source>
</evidence>
<organism evidence="2 3">
    <name type="scientific">Lophiotrema nucula</name>
    <dbReference type="NCBI Taxonomy" id="690887"/>
    <lineage>
        <taxon>Eukaryota</taxon>
        <taxon>Fungi</taxon>
        <taxon>Dikarya</taxon>
        <taxon>Ascomycota</taxon>
        <taxon>Pezizomycotina</taxon>
        <taxon>Dothideomycetes</taxon>
        <taxon>Pleosporomycetidae</taxon>
        <taxon>Pleosporales</taxon>
        <taxon>Lophiotremataceae</taxon>
        <taxon>Lophiotrema</taxon>
    </lineage>
</organism>
<accession>A0A6A5YXL7</accession>
<dbReference type="OrthoDB" id="3799947at2759"/>
<proteinExistence type="predicted"/>
<dbReference type="EMBL" id="ML977336">
    <property type="protein sequence ID" value="KAF2110848.1"/>
    <property type="molecule type" value="Genomic_DNA"/>
</dbReference>
<dbReference type="Proteomes" id="UP000799770">
    <property type="component" value="Unassembled WGS sequence"/>
</dbReference>
<sequence length="381" mass="42727">MSHHQNTPLAASKSVHGPGQREASVHAPTSPTKPRQKAAVEELIGDIDTYLAEQVAHQTSRRRDSCGTMFVDFDGSGPPVVSWRHQRPESCVAPAPSRSPPVPHNNDIQVPRQGCSEDTQSRMSVGPESRRWPSRSQPVLHDENMQVRYIPGSDLNTRSQMYVKGHDLDTRFNYDYDGKVMHVHRKNPSVGSQYSEYYNVDAQTVTPNKPFRIVDKELPPTPNEKRRRDKVVKFICKLLEKLEVTGLLDQIKTTTEGILNLDSKCLKNIMRSHVNHNHRVSYLRSHLCLTLVRTRGQTTGPPPIGLKLKLPLVDQIDGQTSDLNIPAESIDRGTKVLIIPIQAILPESKLLLPNRPQARGARSHPELKRVDGPMLNIGLDV</sequence>
<keyword evidence="3" id="KW-1185">Reference proteome</keyword>
<feature type="region of interest" description="Disordered" evidence="1">
    <location>
        <begin position="91"/>
        <end position="135"/>
    </location>
</feature>
<protein>
    <submittedName>
        <fullName evidence="2">Uncharacterized protein</fullName>
    </submittedName>
</protein>